<reference evidence="1" key="1">
    <citation type="submission" date="2021-05" db="EMBL/GenBank/DDBJ databases">
        <authorList>
            <person name="Pan Q."/>
            <person name="Jouanno E."/>
            <person name="Zahm M."/>
            <person name="Klopp C."/>
            <person name="Cabau C."/>
            <person name="Louis A."/>
            <person name="Berthelot C."/>
            <person name="Parey E."/>
            <person name="Roest Crollius H."/>
            <person name="Montfort J."/>
            <person name="Robinson-Rechavi M."/>
            <person name="Bouchez O."/>
            <person name="Lampietro C."/>
            <person name="Lopez Roques C."/>
            <person name="Donnadieu C."/>
            <person name="Postlethwait J."/>
            <person name="Bobe J."/>
            <person name="Dillon D."/>
            <person name="Chandos A."/>
            <person name="von Hippel F."/>
            <person name="Guiguen Y."/>
        </authorList>
    </citation>
    <scope>NUCLEOTIDE SEQUENCE</scope>
    <source>
        <strain evidence="1">YG-Jan2019</strain>
    </source>
</reference>
<dbReference type="EMBL" id="CM055734">
    <property type="protein sequence ID" value="KAJ8009154.1"/>
    <property type="molecule type" value="Genomic_DNA"/>
</dbReference>
<proteinExistence type="predicted"/>
<protein>
    <submittedName>
        <fullName evidence="1">Uncharacterized protein</fullName>
    </submittedName>
</protein>
<comment type="caution">
    <text evidence="1">The sequence shown here is derived from an EMBL/GenBank/DDBJ whole genome shotgun (WGS) entry which is preliminary data.</text>
</comment>
<accession>A0ACC2GZM0</accession>
<evidence type="ECO:0000313" key="2">
    <source>
        <dbReference type="Proteomes" id="UP001157502"/>
    </source>
</evidence>
<name>A0ACC2GZM0_DALPE</name>
<sequence>MKEGKEKRRQLPRFFKEKVKVLSDQQIQLQDQQPSLPTPLNQPSLPTPIPLNQPSLPTPIPLNQPSLPTPIPLNQPSLPTPIPLNQPSLPTPTPLNQPSLPTLIPLNQPSLPTPIPLNQPSLPTPIPLNQPSLPTPTPLHQPSLPTPIPLNQPSLPTPIPLNQPSLPTPTPLNQPSLPTPTPLNQPSLPTPQLKELKVYNPEENPHYVRAKRAAPVIQWNYIVYIQVSVSTIEIIQQIKSAVNSTSLPFPINNSTEISEIDITTVCSPNGTGVQCRCENQYRWSCDQCLSYGSCDAITSDTCGCINGIPSDGMYCQSVLQQNFTACPITTALPTTDSTVPQLLYTYMIEIELDTTDVAEINILRASLGNASYPVMVNSLTEITGVDISTVCSRNGTGVQCRCENRYRWSCDQCLSYGSCDAITSDTCRCINGIPSDGMYCQSVLQQNFTACPISTASPTTDATAFEPTTQLTTVNNATTPEPTTQLTTVTNATAFEPTTQLTTGTTNSTVPPLIYTYMIEIELDTTDVTEINTLRASLGNASYPVMVNSLTEITGVDISTVCSPNGTGVQCRCENQYRWSCDQCLSYGSCDAITSDTCGCINGIPSDGMYCQSVLQQNFTACPISTASPTTDATSPEPTTQLTPVSNATAFEPTTQLTTVNNATAFEPTTQLTTVTNATSPEPTTQLTTVNNATTPEPTTQLTTVTNATAFEPTTQLTTVTNATTPEPTTTLITVTNATTLEPTAQLTTVVFTSPEPATPTTASTPIIVTFRLNDNFTDDLNNISSTKYIKYRDDIQPVLQSRYKYYLKGYISATLTGFRDGSVIVDFTVFTTAINQTEITAANNNITTSLPSDYKVIPDSFTVIINGVPPQINNLLTESAPGTLHVADISDFVAKLNATANNLQSTITQSTASIASIVNILSNIAGISTNISVVTITNILDTVDILISNDTQGSWITLNNNSTTANTSSSLLGSLETFAAQLPGTSFNLTTQTIQLNITMFHNPFSESLNSSVVLNITNNSTGLRITTMTFSTLNNVLPARNASNDSVNDNKINGKVVLVKLNGQTNDVSLRFNKLNQSLTVNPQCVFWNFSLFDHRGGWDNNGCEFQSAGNDGTITCHCNHLTSFSILMSTSIPPDLVYVLDVITYSGVGISMASLVVCLIIEACVWKAVTRNNTSYMRHVSIVNIAVSLLIADIWFIIGASIIKTGFLNSTTTNIPACTAATFFIHFFYLALFFWMLISALLLLYRTVMVFSHMSKSIMLAIGFSVGYGAPLIIAVVTIASTAPGKGYINGEQACWLNWTKTKALLAFVIPVLAIVLINFLVLIVVLYKMLRRGVGDTSQQNDRNAAAVIARCLAILTPLFGLTWGLGVGTMVNPNDKGIQIVFALFNSLQGFFILMFGTLLDQKVRAALATRFSYIGSSSDRTRSTSSDAVAASSSTSALDHLRRRIRRNAYNVSEAATSSSSNAANESFINT</sequence>
<dbReference type="Proteomes" id="UP001157502">
    <property type="component" value="Chromosome 7"/>
</dbReference>
<gene>
    <name evidence="1" type="ORF">DPEC_G00085950</name>
</gene>
<evidence type="ECO:0000313" key="1">
    <source>
        <dbReference type="EMBL" id="KAJ8009154.1"/>
    </source>
</evidence>
<organism evidence="1 2">
    <name type="scientific">Dallia pectoralis</name>
    <name type="common">Alaska blackfish</name>
    <dbReference type="NCBI Taxonomy" id="75939"/>
    <lineage>
        <taxon>Eukaryota</taxon>
        <taxon>Metazoa</taxon>
        <taxon>Chordata</taxon>
        <taxon>Craniata</taxon>
        <taxon>Vertebrata</taxon>
        <taxon>Euteleostomi</taxon>
        <taxon>Actinopterygii</taxon>
        <taxon>Neopterygii</taxon>
        <taxon>Teleostei</taxon>
        <taxon>Protacanthopterygii</taxon>
        <taxon>Esociformes</taxon>
        <taxon>Umbridae</taxon>
        <taxon>Dallia</taxon>
    </lineage>
</organism>
<keyword evidence="2" id="KW-1185">Reference proteome</keyword>